<dbReference type="SMART" id="SM00448">
    <property type="entry name" value="REC"/>
    <property type="match status" value="1"/>
</dbReference>
<keyword evidence="4" id="KW-0238">DNA-binding</keyword>
<evidence type="ECO:0000259" key="3">
    <source>
        <dbReference type="PROSITE" id="PS50930"/>
    </source>
</evidence>
<accession>A0ABN6UYY5</accession>
<evidence type="ECO:0000259" key="2">
    <source>
        <dbReference type="PROSITE" id="PS50110"/>
    </source>
</evidence>
<dbReference type="Gene3D" id="2.40.50.1020">
    <property type="entry name" value="LytTr DNA-binding domain"/>
    <property type="match status" value="1"/>
</dbReference>
<protein>
    <submittedName>
        <fullName evidence="4">DNA-binding response regulator</fullName>
    </submittedName>
</protein>
<dbReference type="PROSITE" id="PS50110">
    <property type="entry name" value="RESPONSE_REGULATORY"/>
    <property type="match status" value="1"/>
</dbReference>
<dbReference type="PANTHER" id="PTHR37299">
    <property type="entry name" value="TRANSCRIPTIONAL REGULATOR-RELATED"/>
    <property type="match status" value="1"/>
</dbReference>
<dbReference type="Proteomes" id="UP001242010">
    <property type="component" value="Chromosome"/>
</dbReference>
<dbReference type="PANTHER" id="PTHR37299:SF1">
    <property type="entry name" value="STAGE 0 SPORULATION PROTEIN A HOMOLOG"/>
    <property type="match status" value="1"/>
</dbReference>
<reference evidence="5" key="1">
    <citation type="journal article" date="2023" name="Int. J. Syst. Evol. Microbiol.">
        <title>Mesoterricola silvestris gen. nov., sp. nov., Mesoterricola sediminis sp. nov., Geothrix oryzae sp. nov., Geothrix edaphica sp. nov., Geothrix rubra sp. nov., and Geothrix limicola sp. nov., six novel members of Acidobacteriota isolated from soils.</title>
        <authorList>
            <person name="Itoh H."/>
            <person name="Sugisawa Y."/>
            <person name="Mise K."/>
            <person name="Xu Z."/>
            <person name="Kuniyasu M."/>
            <person name="Ushijima N."/>
            <person name="Kawano K."/>
            <person name="Kobayashi E."/>
            <person name="Shiratori Y."/>
            <person name="Masuda Y."/>
            <person name="Senoo K."/>
        </authorList>
    </citation>
    <scope>NUCLEOTIDE SEQUENCE [LARGE SCALE GENOMIC DNA]</scope>
    <source>
        <strain evidence="5">Red222</strain>
    </source>
</reference>
<dbReference type="InterPro" id="IPR001789">
    <property type="entry name" value="Sig_transdc_resp-reg_receiver"/>
</dbReference>
<dbReference type="InterPro" id="IPR007492">
    <property type="entry name" value="LytTR_DNA-bd_dom"/>
</dbReference>
<feature type="domain" description="HTH LytTR-type" evidence="3">
    <location>
        <begin position="137"/>
        <end position="247"/>
    </location>
</feature>
<keyword evidence="5" id="KW-1185">Reference proteome</keyword>
<evidence type="ECO:0000313" key="5">
    <source>
        <dbReference type="Proteomes" id="UP001242010"/>
    </source>
</evidence>
<name>A0ABN6UYY5_9BACT</name>
<dbReference type="InterPro" id="IPR011006">
    <property type="entry name" value="CheY-like_superfamily"/>
</dbReference>
<dbReference type="Pfam" id="PF00072">
    <property type="entry name" value="Response_reg"/>
    <property type="match status" value="1"/>
</dbReference>
<feature type="domain" description="Response regulatory" evidence="2">
    <location>
        <begin position="5"/>
        <end position="119"/>
    </location>
</feature>
<dbReference type="GO" id="GO:0003677">
    <property type="term" value="F:DNA binding"/>
    <property type="evidence" value="ECO:0007669"/>
    <property type="project" value="UniProtKB-KW"/>
</dbReference>
<dbReference type="SMART" id="SM00850">
    <property type="entry name" value="LytTR"/>
    <property type="match status" value="1"/>
</dbReference>
<dbReference type="InterPro" id="IPR046947">
    <property type="entry name" value="LytR-like"/>
</dbReference>
<gene>
    <name evidence="4" type="ORF">GETHOR_14680</name>
</gene>
<dbReference type="SUPFAM" id="SSF52172">
    <property type="entry name" value="CheY-like"/>
    <property type="match status" value="1"/>
</dbReference>
<sequence length="247" mass="28083">MKRLKVVLVDDEPLLCGELKGLLEEQDWAWVVGVYHNGPSALAFLEAEGADLVFLDVSMPGMDGLEVARRILSLPKPPRVVFVTAHASFALEAFSVRAVDYLLKPFDADDLRRVAERVLPLPGAEPHTERKAWTRTLLVERGSSLEVVPVSIIRLVQAREGEVFVETLEGRQWPIRASLRDLEEKLDPRVFMRCHRNFIVNLDQVQQLTPWDNHGYLLKLRALRDQKAAEVPVGRAYADRIRAHFHL</sequence>
<organism evidence="4 5">
    <name type="scientific">Geothrix oryzae</name>
    <dbReference type="NCBI Taxonomy" id="2927975"/>
    <lineage>
        <taxon>Bacteria</taxon>
        <taxon>Pseudomonadati</taxon>
        <taxon>Acidobacteriota</taxon>
        <taxon>Holophagae</taxon>
        <taxon>Holophagales</taxon>
        <taxon>Holophagaceae</taxon>
        <taxon>Geothrix</taxon>
    </lineage>
</organism>
<dbReference type="EMBL" id="AP027079">
    <property type="protein sequence ID" value="BDU69367.1"/>
    <property type="molecule type" value="Genomic_DNA"/>
</dbReference>
<dbReference type="PROSITE" id="PS50930">
    <property type="entry name" value="HTH_LYTTR"/>
    <property type="match status" value="1"/>
</dbReference>
<proteinExistence type="predicted"/>
<evidence type="ECO:0000313" key="4">
    <source>
        <dbReference type="EMBL" id="BDU69367.1"/>
    </source>
</evidence>
<dbReference type="Gene3D" id="3.40.50.2300">
    <property type="match status" value="1"/>
</dbReference>
<keyword evidence="1" id="KW-0597">Phosphoprotein</keyword>
<feature type="modified residue" description="4-aspartylphosphate" evidence="1">
    <location>
        <position position="56"/>
    </location>
</feature>
<dbReference type="Pfam" id="PF04397">
    <property type="entry name" value="LytTR"/>
    <property type="match status" value="1"/>
</dbReference>
<dbReference type="RefSeq" id="WP_286353094.1">
    <property type="nucleotide sequence ID" value="NZ_AP027079.1"/>
</dbReference>
<evidence type="ECO:0000256" key="1">
    <source>
        <dbReference type="PROSITE-ProRule" id="PRU00169"/>
    </source>
</evidence>